<sequence length="154" mass="17539">MGRATPLEVILRRDRLVIMVGILGLVALSWAYIVYLALTMENTMASMGTEVFMSQTSPWGTIEFVLMFVMWTVMMVAMMLLTAVPMILVFATVSRRRQEQRRPFVATSMFLVGYVVIWSGFSLLATLANWELHLPIDVPELVYFIYLQSAVTVF</sequence>
<comment type="caution">
    <text evidence="2">The sequence shown here is derived from an EMBL/GenBank/DDBJ whole genome shotgun (WGS) entry which is preliminary data.</text>
</comment>
<dbReference type="RefSeq" id="WP_058184100.1">
    <property type="nucleotide sequence ID" value="NZ_LMTZ01000113.1"/>
</dbReference>
<protein>
    <recommendedName>
        <fullName evidence="4">DUF2182 domain-containing protein</fullName>
    </recommendedName>
</protein>
<evidence type="ECO:0000256" key="1">
    <source>
        <dbReference type="SAM" id="Phobius"/>
    </source>
</evidence>
<keyword evidence="1" id="KW-1133">Transmembrane helix</keyword>
<gene>
    <name evidence="2" type="ORF">BC008_19980</name>
</gene>
<reference evidence="2 3" key="1">
    <citation type="journal article" date="2015" name="Genome Announc.">
        <title>Draft Genome of the Euendolithic (true boring) Cyanobacterium Mastigocoleus testarum strain BC008.</title>
        <authorList>
            <person name="Guida B.S."/>
            <person name="Garcia-Pichel F."/>
        </authorList>
    </citation>
    <scope>NUCLEOTIDE SEQUENCE [LARGE SCALE GENOMIC DNA]</scope>
    <source>
        <strain evidence="2 3">BC008</strain>
    </source>
</reference>
<dbReference type="OrthoDB" id="980055at2"/>
<evidence type="ECO:0008006" key="4">
    <source>
        <dbReference type="Google" id="ProtNLM"/>
    </source>
</evidence>
<feature type="transmembrane region" description="Helical" evidence="1">
    <location>
        <begin position="103"/>
        <end position="125"/>
    </location>
</feature>
<dbReference type="InterPro" id="IPR018688">
    <property type="entry name" value="PpoB2-like"/>
</dbReference>
<feature type="transmembrane region" description="Helical" evidence="1">
    <location>
        <begin position="16"/>
        <end position="38"/>
    </location>
</feature>
<dbReference type="Pfam" id="PF09948">
    <property type="entry name" value="PpoB2"/>
    <property type="match status" value="1"/>
</dbReference>
<evidence type="ECO:0000313" key="2">
    <source>
        <dbReference type="EMBL" id="KST65079.1"/>
    </source>
</evidence>
<feature type="transmembrane region" description="Helical" evidence="1">
    <location>
        <begin position="64"/>
        <end position="91"/>
    </location>
</feature>
<evidence type="ECO:0000313" key="3">
    <source>
        <dbReference type="Proteomes" id="UP000053372"/>
    </source>
</evidence>
<proteinExistence type="predicted"/>
<name>A0A0V7ZL46_9CYAN</name>
<accession>A0A0V7ZL46</accession>
<dbReference type="EMBL" id="LMTZ01000113">
    <property type="protein sequence ID" value="KST65079.1"/>
    <property type="molecule type" value="Genomic_DNA"/>
</dbReference>
<dbReference type="Proteomes" id="UP000053372">
    <property type="component" value="Unassembled WGS sequence"/>
</dbReference>
<keyword evidence="1" id="KW-0472">Membrane</keyword>
<keyword evidence="1" id="KW-0812">Transmembrane</keyword>
<organism evidence="2 3">
    <name type="scientific">Mastigocoleus testarum BC008</name>
    <dbReference type="NCBI Taxonomy" id="371196"/>
    <lineage>
        <taxon>Bacteria</taxon>
        <taxon>Bacillati</taxon>
        <taxon>Cyanobacteriota</taxon>
        <taxon>Cyanophyceae</taxon>
        <taxon>Nostocales</taxon>
        <taxon>Hapalosiphonaceae</taxon>
        <taxon>Mastigocoleus</taxon>
    </lineage>
</organism>
<dbReference type="AlphaFoldDB" id="A0A0V7ZL46"/>
<keyword evidence="3" id="KW-1185">Reference proteome</keyword>